<reference evidence="10 11" key="1">
    <citation type="submission" date="2024-07" db="EMBL/GenBank/DDBJ databases">
        <title>Molecular mechanisms and environmental adaptations of flagellar loss and biofilm growth of Rhodanobacter under environmental stress.</title>
        <authorList>
            <person name="Chen M."/>
        </authorList>
    </citation>
    <scope>NUCLEOTIDE SEQUENCE [LARGE SCALE GENOMIC DNA]</scope>
    <source>
        <strain evidence="10 11">RS22</strain>
    </source>
</reference>
<feature type="transmembrane region" description="Helical" evidence="9">
    <location>
        <begin position="427"/>
        <end position="444"/>
    </location>
</feature>
<dbReference type="PIRSF" id="PIRSF006060">
    <property type="entry name" value="AA_transporter"/>
    <property type="match status" value="1"/>
</dbReference>
<dbReference type="PANTHER" id="PTHR42770:SF18">
    <property type="entry name" value="ARGININE_AGMATINE ANTIPORTER"/>
    <property type="match status" value="1"/>
</dbReference>
<proteinExistence type="inferred from homology"/>
<evidence type="ECO:0000256" key="7">
    <source>
        <dbReference type="ARBA" id="ARBA00023136"/>
    </source>
</evidence>
<evidence type="ECO:0000313" key="10">
    <source>
        <dbReference type="EMBL" id="MEY2183427.1"/>
    </source>
</evidence>
<dbReference type="InterPro" id="IPR002293">
    <property type="entry name" value="AA/rel_permease1"/>
</dbReference>
<dbReference type="Gene3D" id="1.20.1740.10">
    <property type="entry name" value="Amino acid/polyamine transporter I"/>
    <property type="match status" value="1"/>
</dbReference>
<dbReference type="Pfam" id="PF13520">
    <property type="entry name" value="AA_permease_2"/>
    <property type="match status" value="1"/>
</dbReference>
<evidence type="ECO:0000256" key="9">
    <source>
        <dbReference type="SAM" id="Phobius"/>
    </source>
</evidence>
<keyword evidence="6 9" id="KW-1133">Transmembrane helix</keyword>
<feature type="transmembrane region" description="Helical" evidence="9">
    <location>
        <begin position="59"/>
        <end position="83"/>
    </location>
</feature>
<evidence type="ECO:0000313" key="11">
    <source>
        <dbReference type="Proteomes" id="UP001562159"/>
    </source>
</evidence>
<organism evidence="10 11">
    <name type="scientific">Rhodanobacter humi</name>
    <dbReference type="NCBI Taxonomy" id="1888173"/>
    <lineage>
        <taxon>Bacteria</taxon>
        <taxon>Pseudomonadati</taxon>
        <taxon>Pseudomonadota</taxon>
        <taxon>Gammaproteobacteria</taxon>
        <taxon>Lysobacterales</taxon>
        <taxon>Rhodanobacteraceae</taxon>
        <taxon>Rhodanobacter</taxon>
    </lineage>
</organism>
<evidence type="ECO:0000256" key="3">
    <source>
        <dbReference type="ARBA" id="ARBA00021069"/>
    </source>
</evidence>
<keyword evidence="5 9" id="KW-0812">Transmembrane</keyword>
<evidence type="ECO:0000256" key="2">
    <source>
        <dbReference type="ARBA" id="ARBA00008220"/>
    </source>
</evidence>
<comment type="function">
    <text evidence="8">Major component of the acid-resistance (AR) system allowing enteric pathogens to survive the acidic environment in the stomach. Exchanges extracellular arginine for its intracellular decarboxylation product agmatine (Agm) thereby expelling intracellular protons. Probably undergoes several conformational states in order to translocate the substrate across the membrane; keeps the substrate accessible to only 1 side of the membrane at a time by opening and closing 3 membrane-internal gates.</text>
</comment>
<feature type="transmembrane region" description="Helical" evidence="9">
    <location>
        <begin position="171"/>
        <end position="189"/>
    </location>
</feature>
<feature type="transmembrane region" description="Helical" evidence="9">
    <location>
        <begin position="365"/>
        <end position="392"/>
    </location>
</feature>
<feature type="transmembrane region" description="Helical" evidence="9">
    <location>
        <begin position="341"/>
        <end position="359"/>
    </location>
</feature>
<comment type="similarity">
    <text evidence="2">Belongs to the amino acid-polyamine-organocation (APC) superfamily. Basic amino acid/polyamine antiporter (APA) (TC 2.A.3.2) family.</text>
</comment>
<accession>A0ABV4ASR5</accession>
<keyword evidence="7 9" id="KW-0472">Membrane</keyword>
<dbReference type="InterPro" id="IPR050367">
    <property type="entry name" value="APC_superfamily"/>
</dbReference>
<evidence type="ECO:0000256" key="8">
    <source>
        <dbReference type="ARBA" id="ARBA00045636"/>
    </source>
</evidence>
<dbReference type="EMBL" id="JBGBPY010000001">
    <property type="protein sequence ID" value="MEY2183427.1"/>
    <property type="molecule type" value="Genomic_DNA"/>
</dbReference>
<name>A0ABV4ASR5_9GAMM</name>
<feature type="transmembrane region" description="Helical" evidence="9">
    <location>
        <begin position="285"/>
        <end position="312"/>
    </location>
</feature>
<evidence type="ECO:0000256" key="1">
    <source>
        <dbReference type="ARBA" id="ARBA00004651"/>
    </source>
</evidence>
<feature type="transmembrane region" description="Helical" evidence="9">
    <location>
        <begin position="243"/>
        <end position="265"/>
    </location>
</feature>
<gene>
    <name evidence="10" type="ORF">AB7878_13470</name>
</gene>
<feature type="transmembrane region" description="Helical" evidence="9">
    <location>
        <begin position="26"/>
        <end position="47"/>
    </location>
</feature>
<keyword evidence="11" id="KW-1185">Reference proteome</keyword>
<feature type="transmembrane region" description="Helical" evidence="9">
    <location>
        <begin position="209"/>
        <end position="231"/>
    </location>
</feature>
<evidence type="ECO:0000256" key="5">
    <source>
        <dbReference type="ARBA" id="ARBA00022692"/>
    </source>
</evidence>
<comment type="subcellular location">
    <subcellularLocation>
        <location evidence="1">Cell membrane</location>
        <topology evidence="1">Multi-pass membrane protein</topology>
    </subcellularLocation>
</comment>
<feature type="transmembrane region" description="Helical" evidence="9">
    <location>
        <begin position="404"/>
        <end position="421"/>
    </location>
</feature>
<dbReference type="Proteomes" id="UP001562159">
    <property type="component" value="Unassembled WGS sequence"/>
</dbReference>
<sequence length="459" mass="47720">MSLPPAGPSPAEPEPAATGAHGIQRIGFWTCTALVVGNVIGMGIFVLPASLAPFGFNALIGWVIVLAGCLALARVFSHLAHALPAAGGPYGYIRQTLGEPSAYLALWAYWVSMWLTNAALATGVVGYMAVVFPPLGALPPAPFALGLLAAIVVVNLFGVRTGGGVQIVTTALKLLPMLAIALLGGWLLLTAPASYTAHPPTTPITLGSVTAAATIALFAMLGIESASLPAARVDDPARTIPRATMTGTVLAATVYIIVSAVPLLLIRQHELAEANAPFALLMDRYAVAGAGRWLALFVVVSGLGALNGWTLLSGELTRTMAERGVLPAVLARNNRHGAPTMALLVTGALAAAMIAMSYSKSLVAAFTFITRVVTAANLPLYLCCALALLVLWRRRSAGCATWRVLLVASTSLLFVLLAFVGIGREPFVYALGLIAAGLPLYALMRLRRRADPSVQVLPP</sequence>
<protein>
    <recommendedName>
        <fullName evidence="3">Arginine/agmatine antiporter</fullName>
    </recommendedName>
</protein>
<comment type="caution">
    <text evidence="10">The sequence shown here is derived from an EMBL/GenBank/DDBJ whole genome shotgun (WGS) entry which is preliminary data.</text>
</comment>
<feature type="transmembrane region" description="Helical" evidence="9">
    <location>
        <begin position="141"/>
        <end position="159"/>
    </location>
</feature>
<evidence type="ECO:0000256" key="6">
    <source>
        <dbReference type="ARBA" id="ARBA00022989"/>
    </source>
</evidence>
<evidence type="ECO:0000256" key="4">
    <source>
        <dbReference type="ARBA" id="ARBA00022475"/>
    </source>
</evidence>
<dbReference type="PANTHER" id="PTHR42770">
    <property type="entry name" value="AMINO ACID TRANSPORTER-RELATED"/>
    <property type="match status" value="1"/>
</dbReference>
<keyword evidence="4" id="KW-1003">Cell membrane</keyword>